<keyword evidence="9" id="KW-1185">Reference proteome</keyword>
<reference evidence="8" key="1">
    <citation type="submission" date="2023-06" db="EMBL/GenBank/DDBJ databases">
        <title>Male Hemibagrus guttatus genome.</title>
        <authorList>
            <person name="Bian C."/>
        </authorList>
    </citation>
    <scope>NUCLEOTIDE SEQUENCE</scope>
    <source>
        <strain evidence="8">Male_cb2023</strain>
        <tissue evidence="8">Muscle</tissue>
    </source>
</reference>
<sequence>MGNSESQYSVQGSRSSSFSFPNRQKPYSSKLRFSKEDVLTPHGWWRTGSRGSGFKSKMVSRGCLSQHKSNPSSMSRHCNYISKEREAKRRTSAQWNCSQRERVMQPSENGHLEENGRDCNGHAANGHKTPEKKTKAEELEDHSSPRVVIKSDGSVRVEFSHVSKNSTLPDENGGSVQLLKFSPTSHSVPTPDHESAPTESSPIVRTSKRSSLSSEGSWYDSPWGPGAELNDEEDVCAPPNRVSQTLPSVRIEYFDEQLHPHHLYRDPVMAATFPAAEDLTLANDLQFKHRSSFVCVMEEPVPNDSSGARQYSSFTLPCPKPKPIAENGGKKETIRNRMRRLSDWTGSLTRRKKKSKDINLTRSLPRKCIVPLWSRLFLSHVVNNIACHTVPAVGPEEATGRYRIKLATRRRRPVHWEHHNEKHANSEPRYKEPIDCFDSGIDGLTADTSSPSQVSSLLGYHKVQCRGRSQSQVLPSCGGSFGALRPGTDALRQNIYDNFMRELETSHTAAGSGEERGENSAEDTESSSQETLASLEQLDLLCEKEQGVVRRAGWLTFKPLLTLHKDRKLELVARRKWKQYWVTLKGCTLLFYETYGKGSPEQEILPSYALLAEDGIVQAIPEHPKKENVFCLSNAYGDVYLFQATSQTDLENWVTAIHSASASLFAKRHGKEDTLLLLRGQIRSLLQKIDMDGKMKKMAELQLSIVTDPKNRKAIENQIQQWDQNLERFNIDLFRMRCYLASLQGGELPNPKSLLATVSRPSKAALGRLGIFSVSSFHALICSRDEATLRKRSLSLSQRSRSRRGVFSSLKGLDSLTKRSREKRPCASQVFDSAAGEHFGLVPPYSRERLDALADSYSLAPPDGCQWERGVMEKPVWVHMPDNQAVTVAVSGQHTVTALLNTACKVRNLDPSLHCLRLRRYVNDRMEVWTPAPHELLRDLLYDELEVSVLSVYTLHMTKPTCTGDFGFAVTGHVDSLSHSRIVVTEVLSDGIAFSEGLRPGDEILVLNGCQVSSLDLALIQTLFSENTLHLTIRREPTALTHTPLTHTLSSLQPARDFLYQNHRAKSATDVSCASEASWKSDRETRRHHRQSLRAVQHSKIRHPKQPTAETNGEQFEVKEDSISPSNRIRRSFVLTDTAHVGDADVGDSRDGGDAGDTDVGDVGDGGDIGDTRDAGDSGHGGDVGDGGDIGDAGDSGHGGDAAGTGDIGDARDGGDVGDTRDGGDAADSGDAEGIIYIRVITLLVKVGGVSLEVLSVETVCTLYHSFQDASGGLMEVQKETAGPDAALLRPCPRHMSVTERLRKVVQELVDTEKSYVKDLSCLFEIYLQPLQKETFLTQDEMESLFGSLPEMLDFQKVFLQTLEERISSTPDFSTLETPVQFRKLLFSLGGSFLYYADHFKLYSGFCANHIKVQKVLERAKTDRAFKEFLDAKNPTKQHSSTLESYLIKPVQRVLKYPLLLRELVSLTDTDSEEHYHLTEALKAMEKVASHINEMQKIYEDYGAVFDQLVVEQSGSEKEVTEISMGEFLLHSSVMWLNPFPSLGRMKKEPELTVFVFKKAVILVYRESNKLKKKMNVPRSAHSHGEQDSFKFRWLVPRSALQVRLGNTAESNCVWELIHTKSELEGRPETVFQLCSSTPESKVNTVKVIRAVLRENARKGIRGTEQTAERTCREHLAPLKGSLPSSAKLGSSRASWLCQKPISINSLAKSDTLKPAQFDSDSASESSGDRLQATLSEAPPPNSNLKHGSMRESDILSDDDGFSERLARHDSTTGSIETRFHELHLSDEARVEPEGREVNSPEMQSQLKRAHFSAVRRRSVRSEPRRSQAALMSLRQHSRSLDSESEPAAVSVDLNTLLERDFSVHSLTSVINEDCFYENGNKSSATATQTTRRSSAVTLSDNPAEKESCSLQERDTLIFLVAQAVHHPLFLEGAGAEEDRTPRRVPV</sequence>
<comment type="caution">
    <text evidence="8">The sequence shown here is derived from an EMBL/GenBank/DDBJ whole genome shotgun (WGS) entry which is preliminary data.</text>
</comment>
<dbReference type="InterPro" id="IPR003116">
    <property type="entry name" value="RBD_dom"/>
</dbReference>
<feature type="compositionally biased region" description="Basic and acidic residues" evidence="3">
    <location>
        <begin position="1142"/>
        <end position="1153"/>
    </location>
</feature>
<dbReference type="InterPro" id="IPR055230">
    <property type="entry name" value="PH_Tiam1/2"/>
</dbReference>
<dbReference type="Pfam" id="PF23014">
    <property type="entry name" value="PH_Tiam1"/>
    <property type="match status" value="1"/>
</dbReference>
<dbReference type="PANTHER" id="PTHR46001:SF5">
    <property type="entry name" value="RHO GUANINE NUCLEOTIDE EXCHANGE FACTOR TIAM2"/>
    <property type="match status" value="1"/>
</dbReference>
<dbReference type="PANTHER" id="PTHR46001">
    <property type="entry name" value="TIAM (MAMMALIAN TUMOR INVASION AND METASTASIS FACTOR) HOMOLOG"/>
    <property type="match status" value="1"/>
</dbReference>
<dbReference type="GO" id="GO:0005085">
    <property type="term" value="F:guanyl-nucleotide exchange factor activity"/>
    <property type="evidence" value="ECO:0007669"/>
    <property type="project" value="UniProtKB-KW"/>
</dbReference>
<gene>
    <name evidence="8" type="ORF">QTP70_024798</name>
</gene>
<dbReference type="InterPro" id="IPR001849">
    <property type="entry name" value="PH_domain"/>
</dbReference>
<feature type="compositionally biased region" description="Low complexity" evidence="3">
    <location>
        <begin position="1883"/>
        <end position="1896"/>
    </location>
</feature>
<feature type="compositionally biased region" description="Basic and acidic residues" evidence="3">
    <location>
        <begin position="1786"/>
        <end position="1799"/>
    </location>
</feature>
<dbReference type="SMART" id="SM00325">
    <property type="entry name" value="RhoGEF"/>
    <property type="match status" value="1"/>
</dbReference>
<evidence type="ECO:0000259" key="6">
    <source>
        <dbReference type="PROSITE" id="PS50106"/>
    </source>
</evidence>
<dbReference type="InterPro" id="IPR001331">
    <property type="entry name" value="GDS_CDC24_CS"/>
</dbReference>
<evidence type="ECO:0000259" key="4">
    <source>
        <dbReference type="PROSITE" id="PS50003"/>
    </source>
</evidence>
<dbReference type="SMART" id="SM00233">
    <property type="entry name" value="PH"/>
    <property type="match status" value="2"/>
</dbReference>
<feature type="domain" description="PH" evidence="4">
    <location>
        <begin position="548"/>
        <end position="662"/>
    </location>
</feature>
<accession>A0AAE0R0K3</accession>
<dbReference type="InterPro" id="IPR036034">
    <property type="entry name" value="PDZ_sf"/>
</dbReference>
<feature type="region of interest" description="Disordered" evidence="3">
    <location>
        <begin position="1142"/>
        <end position="1228"/>
    </location>
</feature>
<dbReference type="SUPFAM" id="SSF48065">
    <property type="entry name" value="DBL homology domain (DH-domain)"/>
    <property type="match status" value="1"/>
</dbReference>
<evidence type="ECO:0000259" key="7">
    <source>
        <dbReference type="PROSITE" id="PS50898"/>
    </source>
</evidence>
<dbReference type="Pfam" id="PF00169">
    <property type="entry name" value="PH"/>
    <property type="match status" value="1"/>
</dbReference>
<dbReference type="CDD" id="cd00136">
    <property type="entry name" value="PDZ_canonical"/>
    <property type="match status" value="1"/>
</dbReference>
<dbReference type="Proteomes" id="UP001274896">
    <property type="component" value="Unassembled WGS sequence"/>
</dbReference>
<feature type="compositionally biased region" description="Basic and acidic residues" evidence="3">
    <location>
        <begin position="1209"/>
        <end position="1224"/>
    </location>
</feature>
<evidence type="ECO:0000256" key="1">
    <source>
        <dbReference type="ARBA" id="ARBA00022658"/>
    </source>
</evidence>
<dbReference type="SMART" id="SM00228">
    <property type="entry name" value="PDZ"/>
    <property type="match status" value="1"/>
</dbReference>
<feature type="region of interest" description="Disordered" evidence="3">
    <location>
        <begin position="507"/>
        <end position="529"/>
    </location>
</feature>
<dbReference type="SMART" id="SM00455">
    <property type="entry name" value="RBD"/>
    <property type="match status" value="1"/>
</dbReference>
<evidence type="ECO:0008006" key="10">
    <source>
        <dbReference type="Google" id="ProtNLM"/>
    </source>
</evidence>
<evidence type="ECO:0000313" key="9">
    <source>
        <dbReference type="Proteomes" id="UP001274896"/>
    </source>
</evidence>
<dbReference type="PROSITE" id="PS50106">
    <property type="entry name" value="PDZ"/>
    <property type="match status" value="1"/>
</dbReference>
<dbReference type="InterPro" id="IPR040655">
    <property type="entry name" value="TIAM1_CC-Ex"/>
</dbReference>
<dbReference type="Gene3D" id="1.20.900.10">
    <property type="entry name" value="Dbl homology (DH) domain"/>
    <property type="match status" value="1"/>
</dbReference>
<dbReference type="CDD" id="cd00160">
    <property type="entry name" value="RhoGEF"/>
    <property type="match status" value="1"/>
</dbReference>
<dbReference type="PROSITE" id="PS50010">
    <property type="entry name" value="DH_2"/>
    <property type="match status" value="1"/>
</dbReference>
<feature type="domain" description="DH" evidence="5">
    <location>
        <begin position="1301"/>
        <end position="1495"/>
    </location>
</feature>
<dbReference type="Pfam" id="PF02196">
    <property type="entry name" value="RBD"/>
    <property type="match status" value="1"/>
</dbReference>
<dbReference type="InterPro" id="IPR000219">
    <property type="entry name" value="DH_dom"/>
</dbReference>
<feature type="region of interest" description="Disordered" evidence="3">
    <location>
        <begin position="1713"/>
        <end position="1757"/>
    </location>
</feature>
<dbReference type="InterPro" id="IPR035899">
    <property type="entry name" value="DBL_dom_sf"/>
</dbReference>
<dbReference type="Pfam" id="PF00621">
    <property type="entry name" value="RhoGEF"/>
    <property type="match status" value="1"/>
</dbReference>
<feature type="compositionally biased region" description="Gly residues" evidence="3">
    <location>
        <begin position="1178"/>
        <end position="1207"/>
    </location>
</feature>
<evidence type="ECO:0000256" key="2">
    <source>
        <dbReference type="ARBA" id="ARBA00022737"/>
    </source>
</evidence>
<organism evidence="8 9">
    <name type="scientific">Hemibagrus guttatus</name>
    <dbReference type="NCBI Taxonomy" id="175788"/>
    <lineage>
        <taxon>Eukaryota</taxon>
        <taxon>Metazoa</taxon>
        <taxon>Chordata</taxon>
        <taxon>Craniata</taxon>
        <taxon>Vertebrata</taxon>
        <taxon>Euteleostomi</taxon>
        <taxon>Actinopterygii</taxon>
        <taxon>Neopterygii</taxon>
        <taxon>Teleostei</taxon>
        <taxon>Ostariophysi</taxon>
        <taxon>Siluriformes</taxon>
        <taxon>Bagridae</taxon>
        <taxon>Hemibagrus</taxon>
    </lineage>
</organism>
<dbReference type="GO" id="GO:0007264">
    <property type="term" value="P:small GTPase-mediated signal transduction"/>
    <property type="evidence" value="ECO:0007669"/>
    <property type="project" value="InterPro"/>
</dbReference>
<dbReference type="SUPFAM" id="SSF50156">
    <property type="entry name" value="PDZ domain-like"/>
    <property type="match status" value="1"/>
</dbReference>
<feature type="compositionally biased region" description="Low complexity" evidence="3">
    <location>
        <begin position="1"/>
        <end position="19"/>
    </location>
</feature>
<feature type="compositionally biased region" description="Basic and acidic residues" evidence="3">
    <location>
        <begin position="128"/>
        <end position="143"/>
    </location>
</feature>
<keyword evidence="1" id="KW-0344">Guanine-nucleotide releasing factor</keyword>
<dbReference type="Gene3D" id="2.30.29.30">
    <property type="entry name" value="Pleckstrin-homology domain (PH domain)/Phosphotyrosine-binding domain (PTB)"/>
    <property type="match status" value="2"/>
</dbReference>
<dbReference type="EMBL" id="JAUCMX010000008">
    <property type="protein sequence ID" value="KAK3537961.1"/>
    <property type="molecule type" value="Genomic_DNA"/>
</dbReference>
<feature type="region of interest" description="Disordered" evidence="3">
    <location>
        <begin position="1882"/>
        <end position="1905"/>
    </location>
</feature>
<keyword evidence="2" id="KW-0677">Repeat</keyword>
<dbReference type="InterPro" id="IPR043537">
    <property type="entry name" value="Tiam1/Tiam2/Sif"/>
</dbReference>
<feature type="region of interest" description="Disordered" evidence="3">
    <location>
        <begin position="1786"/>
        <end position="1829"/>
    </location>
</feature>
<proteinExistence type="predicted"/>
<dbReference type="CDD" id="cd01255">
    <property type="entry name" value="PH2_Tiam1_2"/>
    <property type="match status" value="1"/>
</dbReference>
<dbReference type="Pfam" id="PF00595">
    <property type="entry name" value="PDZ"/>
    <property type="match status" value="1"/>
</dbReference>
<dbReference type="Pfam" id="PF18385">
    <property type="entry name" value="Tiam_CC_Ex"/>
    <property type="match status" value="1"/>
</dbReference>
<feature type="region of interest" description="Disordered" evidence="3">
    <location>
        <begin position="164"/>
        <end position="221"/>
    </location>
</feature>
<feature type="compositionally biased region" description="Basic residues" evidence="3">
    <location>
        <begin position="1086"/>
        <end position="1105"/>
    </location>
</feature>
<feature type="region of interest" description="Disordered" evidence="3">
    <location>
        <begin position="1071"/>
        <end position="1123"/>
    </location>
</feature>
<dbReference type="FunFam" id="1.20.900.10:FF:000012">
    <property type="entry name" value="T cell lymphoma invasion and metastasis 1"/>
    <property type="match status" value="1"/>
</dbReference>
<dbReference type="PROSITE" id="PS50898">
    <property type="entry name" value="RBD"/>
    <property type="match status" value="1"/>
</dbReference>
<dbReference type="CDD" id="cd01230">
    <property type="entry name" value="PH1_Tiam1_2"/>
    <property type="match status" value="1"/>
</dbReference>
<name>A0AAE0R0K3_9TELE</name>
<feature type="domain" description="RBD" evidence="7">
    <location>
        <begin position="874"/>
        <end position="945"/>
    </location>
</feature>
<dbReference type="InterPro" id="IPR001478">
    <property type="entry name" value="PDZ"/>
</dbReference>
<dbReference type="SUPFAM" id="SSF50729">
    <property type="entry name" value="PH domain-like"/>
    <property type="match status" value="2"/>
</dbReference>
<feature type="domain" description="PDZ" evidence="6">
    <location>
        <begin position="954"/>
        <end position="1037"/>
    </location>
</feature>
<evidence type="ECO:0000256" key="3">
    <source>
        <dbReference type="SAM" id="MobiDB-lite"/>
    </source>
</evidence>
<feature type="compositionally biased region" description="Basic and acidic residues" evidence="3">
    <location>
        <begin position="110"/>
        <end position="120"/>
    </location>
</feature>
<evidence type="ECO:0000259" key="5">
    <source>
        <dbReference type="PROSITE" id="PS50010"/>
    </source>
</evidence>
<feature type="compositionally biased region" description="Polar residues" evidence="3">
    <location>
        <begin position="197"/>
        <end position="216"/>
    </location>
</feature>
<protein>
    <recommendedName>
        <fullName evidence="10">T-lymphoma invasion and metastasis-inducing protein 2</fullName>
    </recommendedName>
</protein>
<dbReference type="InterPro" id="IPR011993">
    <property type="entry name" value="PH-like_dom_sf"/>
</dbReference>
<dbReference type="Gene3D" id="2.30.42.10">
    <property type="match status" value="1"/>
</dbReference>
<feature type="region of interest" description="Disordered" evidence="3">
    <location>
        <begin position="1"/>
        <end position="143"/>
    </location>
</feature>
<evidence type="ECO:0000313" key="8">
    <source>
        <dbReference type="EMBL" id="KAK3537961.1"/>
    </source>
</evidence>
<feature type="compositionally biased region" description="Polar residues" evidence="3">
    <location>
        <begin position="66"/>
        <end position="76"/>
    </location>
</feature>
<dbReference type="Gene3D" id="6.10.140.680">
    <property type="match status" value="1"/>
</dbReference>
<dbReference type="PROSITE" id="PS50003">
    <property type="entry name" value="PH_DOMAIN"/>
    <property type="match status" value="1"/>
</dbReference>
<dbReference type="PROSITE" id="PS00741">
    <property type="entry name" value="DH_1"/>
    <property type="match status" value="1"/>
</dbReference>
<feature type="compositionally biased region" description="Basic residues" evidence="3">
    <location>
        <begin position="1808"/>
        <end position="1819"/>
    </location>
</feature>